<evidence type="ECO:0000313" key="2">
    <source>
        <dbReference type="Proteomes" id="UP000274131"/>
    </source>
</evidence>
<proteinExistence type="predicted"/>
<keyword evidence="2" id="KW-1185">Reference proteome</keyword>
<sequence>MNKSFTAIATKEFYAKEIIFRRQMELVSQGKQLSEVAPQYSGMVTHKLKAVSRALENVNLMNEVSITTSDKKNEKLLLRKLRKWILTIDKKLTFTEERIASSTTSLNELERIGCEQEALQRIADL</sequence>
<name>A0A0N4UXL1_ENTVE</name>
<dbReference type="EMBL" id="UXUI01007299">
    <property type="protein sequence ID" value="VDD86841.1"/>
    <property type="molecule type" value="Genomic_DNA"/>
</dbReference>
<dbReference type="AlphaFoldDB" id="A0A0N4UXL1"/>
<accession>A0A0N4UXL1</accession>
<dbReference type="Proteomes" id="UP000274131">
    <property type="component" value="Unassembled WGS sequence"/>
</dbReference>
<evidence type="ECO:0000313" key="3">
    <source>
        <dbReference type="WBParaSite" id="EVEC_0000227601-mRNA-1"/>
    </source>
</evidence>
<protein>
    <submittedName>
        <fullName evidence="3">PLU-1 domain-containing protein</fullName>
    </submittedName>
</protein>
<dbReference type="WBParaSite" id="EVEC_0000227601-mRNA-1">
    <property type="protein sequence ID" value="EVEC_0000227601-mRNA-1"/>
    <property type="gene ID" value="EVEC_0000227601"/>
</dbReference>
<gene>
    <name evidence="1" type="ORF">EVEC_LOCUS1984</name>
</gene>
<organism evidence="3">
    <name type="scientific">Enterobius vermicularis</name>
    <name type="common">Human pinworm</name>
    <dbReference type="NCBI Taxonomy" id="51028"/>
    <lineage>
        <taxon>Eukaryota</taxon>
        <taxon>Metazoa</taxon>
        <taxon>Ecdysozoa</taxon>
        <taxon>Nematoda</taxon>
        <taxon>Chromadorea</taxon>
        <taxon>Rhabditida</taxon>
        <taxon>Spirurina</taxon>
        <taxon>Oxyuridomorpha</taxon>
        <taxon>Oxyuroidea</taxon>
        <taxon>Oxyuridae</taxon>
        <taxon>Enterobius</taxon>
    </lineage>
</organism>
<reference evidence="1 2" key="2">
    <citation type="submission" date="2018-10" db="EMBL/GenBank/DDBJ databases">
        <authorList>
            <consortium name="Pathogen Informatics"/>
        </authorList>
    </citation>
    <scope>NUCLEOTIDE SEQUENCE [LARGE SCALE GENOMIC DNA]</scope>
</reference>
<reference evidence="3" key="1">
    <citation type="submission" date="2017-02" db="UniProtKB">
        <authorList>
            <consortium name="WormBaseParasite"/>
        </authorList>
    </citation>
    <scope>IDENTIFICATION</scope>
</reference>
<evidence type="ECO:0000313" key="1">
    <source>
        <dbReference type="EMBL" id="VDD86841.1"/>
    </source>
</evidence>